<accession>A0A6J5SV63</accession>
<proteinExistence type="predicted"/>
<evidence type="ECO:0000256" key="1">
    <source>
        <dbReference type="SAM" id="MobiDB-lite"/>
    </source>
</evidence>
<organism evidence="2">
    <name type="scientific">uncultured Caudovirales phage</name>
    <dbReference type="NCBI Taxonomy" id="2100421"/>
    <lineage>
        <taxon>Viruses</taxon>
        <taxon>Duplodnaviria</taxon>
        <taxon>Heunggongvirae</taxon>
        <taxon>Uroviricota</taxon>
        <taxon>Caudoviricetes</taxon>
        <taxon>Peduoviridae</taxon>
        <taxon>Maltschvirus</taxon>
        <taxon>Maltschvirus maltsch</taxon>
    </lineage>
</organism>
<name>A0A6J5SV63_9CAUD</name>
<protein>
    <submittedName>
        <fullName evidence="2">Uncharacterized protein</fullName>
    </submittedName>
</protein>
<dbReference type="EMBL" id="LR797461">
    <property type="protein sequence ID" value="CAB4218307.1"/>
    <property type="molecule type" value="Genomic_DNA"/>
</dbReference>
<reference evidence="2" key="1">
    <citation type="submission" date="2020-05" db="EMBL/GenBank/DDBJ databases">
        <authorList>
            <person name="Chiriac C."/>
            <person name="Salcher M."/>
            <person name="Ghai R."/>
            <person name="Kavagutti S V."/>
        </authorList>
    </citation>
    <scope>NUCLEOTIDE SEQUENCE</scope>
</reference>
<sequence>MSKLANKAKSSKLRDQAQPSVDLLTNQRLTNKIKEREYPRSYRLDYEIMNTLKSTLSKINEVSPKKVSEARLIKALIFLSTDMEEEKITRALKEVW</sequence>
<feature type="region of interest" description="Disordered" evidence="1">
    <location>
        <begin position="1"/>
        <end position="21"/>
    </location>
</feature>
<evidence type="ECO:0000313" key="2">
    <source>
        <dbReference type="EMBL" id="CAB4218307.1"/>
    </source>
</evidence>
<gene>
    <name evidence="2" type="ORF">UFOVP1597_10</name>
</gene>